<reference evidence="1 2" key="1">
    <citation type="journal article" date="2015" name="Genome Biol. Evol.">
        <title>The genome of winter moth (Operophtera brumata) provides a genomic perspective on sexual dimorphism and phenology.</title>
        <authorList>
            <person name="Derks M.F."/>
            <person name="Smit S."/>
            <person name="Salis L."/>
            <person name="Schijlen E."/>
            <person name="Bossers A."/>
            <person name="Mateman C."/>
            <person name="Pijl A.S."/>
            <person name="de Ridder D."/>
            <person name="Groenen M.A."/>
            <person name="Visser M.E."/>
            <person name="Megens H.J."/>
        </authorList>
    </citation>
    <scope>NUCLEOTIDE SEQUENCE [LARGE SCALE GENOMIC DNA]</scope>
    <source>
        <strain evidence="1">WM2013NL</strain>
        <tissue evidence="1">Head and thorax</tissue>
    </source>
</reference>
<sequence length="71" mass="8250">MLLRANIVPMLTKRTFKNFGHKRQPIPLVTTLWHGALTLTFTGMCLNWDKISTWIFGKDSSKSEPDWDEDL</sequence>
<accession>A0A0L7KT46</accession>
<evidence type="ECO:0000313" key="1">
    <source>
        <dbReference type="EMBL" id="KOB66280.1"/>
    </source>
</evidence>
<evidence type="ECO:0000313" key="2">
    <source>
        <dbReference type="Proteomes" id="UP000037510"/>
    </source>
</evidence>
<organism evidence="1 2">
    <name type="scientific">Operophtera brumata</name>
    <name type="common">Winter moth</name>
    <name type="synonym">Phalaena brumata</name>
    <dbReference type="NCBI Taxonomy" id="104452"/>
    <lineage>
        <taxon>Eukaryota</taxon>
        <taxon>Metazoa</taxon>
        <taxon>Ecdysozoa</taxon>
        <taxon>Arthropoda</taxon>
        <taxon>Hexapoda</taxon>
        <taxon>Insecta</taxon>
        <taxon>Pterygota</taxon>
        <taxon>Neoptera</taxon>
        <taxon>Endopterygota</taxon>
        <taxon>Lepidoptera</taxon>
        <taxon>Glossata</taxon>
        <taxon>Ditrysia</taxon>
        <taxon>Geometroidea</taxon>
        <taxon>Geometridae</taxon>
        <taxon>Larentiinae</taxon>
        <taxon>Operophtera</taxon>
    </lineage>
</organism>
<dbReference type="EMBL" id="JTDY01006106">
    <property type="protein sequence ID" value="KOB66280.1"/>
    <property type="molecule type" value="Genomic_DNA"/>
</dbReference>
<protein>
    <submittedName>
        <fullName evidence="1">Uncharacterized protein</fullName>
    </submittedName>
</protein>
<gene>
    <name evidence="1" type="ORF">OBRU01_21437</name>
</gene>
<dbReference type="Proteomes" id="UP000037510">
    <property type="component" value="Unassembled WGS sequence"/>
</dbReference>
<dbReference type="AlphaFoldDB" id="A0A0L7KT46"/>
<keyword evidence="2" id="KW-1185">Reference proteome</keyword>
<comment type="caution">
    <text evidence="1">The sequence shown here is derived from an EMBL/GenBank/DDBJ whole genome shotgun (WGS) entry which is preliminary data.</text>
</comment>
<name>A0A0L7KT46_OPEBR</name>
<proteinExistence type="predicted"/>